<keyword evidence="5 17" id="KW-0121">Carboxypeptidase</keyword>
<evidence type="ECO:0000256" key="4">
    <source>
        <dbReference type="ARBA" id="ARBA00012448"/>
    </source>
</evidence>
<dbReference type="OrthoDB" id="9791132at2"/>
<dbReference type="InterPro" id="IPR012907">
    <property type="entry name" value="Peptidase_S11_C"/>
</dbReference>
<dbReference type="Gene3D" id="3.40.710.10">
    <property type="entry name" value="DD-peptidase/beta-lactamase superfamily"/>
    <property type="match status" value="1"/>
</dbReference>
<evidence type="ECO:0000256" key="12">
    <source>
        <dbReference type="ARBA" id="ARBA00034000"/>
    </source>
</evidence>
<dbReference type="GO" id="GO:0008360">
    <property type="term" value="P:regulation of cell shape"/>
    <property type="evidence" value="ECO:0007669"/>
    <property type="project" value="UniProtKB-KW"/>
</dbReference>
<organism evidence="17 18">
    <name type="scientific">Thermoclostridium stercorarium subsp. thermolacticum DSM 2910</name>
    <dbReference type="NCBI Taxonomy" id="1121336"/>
    <lineage>
        <taxon>Bacteria</taxon>
        <taxon>Bacillati</taxon>
        <taxon>Bacillota</taxon>
        <taxon>Clostridia</taxon>
        <taxon>Eubacteriales</taxon>
        <taxon>Oscillospiraceae</taxon>
        <taxon>Thermoclostridium</taxon>
    </lineage>
</organism>
<keyword evidence="8" id="KW-0378">Hydrolase</keyword>
<dbReference type="SUPFAM" id="SSF69189">
    <property type="entry name" value="Penicillin-binding protein associated domain"/>
    <property type="match status" value="1"/>
</dbReference>
<evidence type="ECO:0000256" key="2">
    <source>
        <dbReference type="ARBA" id="ARBA00004752"/>
    </source>
</evidence>
<evidence type="ECO:0000256" key="10">
    <source>
        <dbReference type="ARBA" id="ARBA00022984"/>
    </source>
</evidence>
<dbReference type="InterPro" id="IPR001967">
    <property type="entry name" value="Peptidase_S11_N"/>
</dbReference>
<feature type="active site" evidence="13">
    <location>
        <position position="133"/>
    </location>
</feature>
<dbReference type="PANTHER" id="PTHR21581:SF33">
    <property type="entry name" value="D-ALANYL-D-ALANINE CARBOXYPEPTIDASE DACB"/>
    <property type="match status" value="1"/>
</dbReference>
<dbReference type="UniPathway" id="UPA00219"/>
<evidence type="ECO:0000256" key="3">
    <source>
        <dbReference type="ARBA" id="ARBA00007164"/>
    </source>
</evidence>
<dbReference type="Proteomes" id="UP000092971">
    <property type="component" value="Chromosome"/>
</dbReference>
<feature type="active site" description="Proton acceptor" evidence="13">
    <location>
        <position position="81"/>
    </location>
</feature>
<dbReference type="InterPro" id="IPR037167">
    <property type="entry name" value="Peptidase_S11_C_sf"/>
</dbReference>
<keyword evidence="9" id="KW-0133">Cell shape</keyword>
<evidence type="ECO:0000256" key="1">
    <source>
        <dbReference type="ARBA" id="ARBA00003217"/>
    </source>
</evidence>
<reference evidence="17 18" key="1">
    <citation type="submission" date="2016-02" db="EMBL/GenBank/DDBJ databases">
        <title>Comparison of Clostridium stercorarium subspecies using comparative genomics and transcriptomics.</title>
        <authorList>
            <person name="Schellenberg J."/>
            <person name="Thallinger G."/>
            <person name="Levin D.B."/>
            <person name="Zhang X."/>
            <person name="Alvare G."/>
            <person name="Fristensky B."/>
            <person name="Sparling R."/>
        </authorList>
    </citation>
    <scope>NUCLEOTIDE SEQUENCE [LARGE SCALE GENOMIC DNA]</scope>
    <source>
        <strain evidence="17 18">DSM 2910</strain>
    </source>
</reference>
<evidence type="ECO:0000256" key="11">
    <source>
        <dbReference type="ARBA" id="ARBA00023316"/>
    </source>
</evidence>
<dbReference type="InterPro" id="IPR012338">
    <property type="entry name" value="Beta-lactam/transpept-like"/>
</dbReference>
<feature type="active site" description="Acyl-ester intermediate" evidence="13">
    <location>
        <position position="78"/>
    </location>
</feature>
<dbReference type="PRINTS" id="PR00725">
    <property type="entry name" value="DADACBPTASE1"/>
</dbReference>
<keyword evidence="11" id="KW-0961">Cell wall biogenesis/degradation</keyword>
<evidence type="ECO:0000256" key="6">
    <source>
        <dbReference type="ARBA" id="ARBA00022670"/>
    </source>
</evidence>
<accession>A0A1B1YD22</accession>
<keyword evidence="6" id="KW-0645">Protease</keyword>
<feature type="binding site" evidence="14">
    <location>
        <position position="234"/>
    </location>
    <ligand>
        <name>substrate</name>
    </ligand>
</feature>
<feature type="domain" description="Peptidase S11 D-Ala-D-Ala carboxypeptidase A C-terminal" evidence="16">
    <location>
        <begin position="284"/>
        <end position="373"/>
    </location>
</feature>
<keyword evidence="10" id="KW-0573">Peptidoglycan synthesis</keyword>
<comment type="function">
    <text evidence="1">Removes C-terminal D-alanyl residues from sugar-peptide cell wall precursors.</text>
</comment>
<evidence type="ECO:0000256" key="15">
    <source>
        <dbReference type="RuleBase" id="RU004016"/>
    </source>
</evidence>
<protein>
    <recommendedName>
        <fullName evidence="4">serine-type D-Ala-D-Ala carboxypeptidase</fullName>
        <ecNumber evidence="4">3.4.16.4</ecNumber>
    </recommendedName>
</protein>
<evidence type="ECO:0000256" key="8">
    <source>
        <dbReference type="ARBA" id="ARBA00022801"/>
    </source>
</evidence>
<keyword evidence="7" id="KW-0732">Signal</keyword>
<evidence type="ECO:0000256" key="13">
    <source>
        <dbReference type="PIRSR" id="PIRSR618044-1"/>
    </source>
</evidence>
<dbReference type="EMBL" id="CP014672">
    <property type="protein sequence ID" value="ANW98647.1"/>
    <property type="molecule type" value="Genomic_DNA"/>
</dbReference>
<evidence type="ECO:0000256" key="9">
    <source>
        <dbReference type="ARBA" id="ARBA00022960"/>
    </source>
</evidence>
<dbReference type="SUPFAM" id="SSF56601">
    <property type="entry name" value="beta-lactamase/transpeptidase-like"/>
    <property type="match status" value="1"/>
</dbReference>
<dbReference type="InterPro" id="IPR015956">
    <property type="entry name" value="Peniciliin-bd_prot_C_sf"/>
</dbReference>
<dbReference type="GO" id="GO:0009252">
    <property type="term" value="P:peptidoglycan biosynthetic process"/>
    <property type="evidence" value="ECO:0007669"/>
    <property type="project" value="UniProtKB-UniPathway"/>
</dbReference>
<dbReference type="PANTHER" id="PTHR21581">
    <property type="entry name" value="D-ALANYL-D-ALANINE CARBOXYPEPTIDASE"/>
    <property type="match status" value="1"/>
</dbReference>
<comment type="pathway">
    <text evidence="2">Cell wall biogenesis; peptidoglycan biosynthesis.</text>
</comment>
<dbReference type="GO" id="GO:0071555">
    <property type="term" value="P:cell wall organization"/>
    <property type="evidence" value="ECO:0007669"/>
    <property type="project" value="UniProtKB-KW"/>
</dbReference>
<evidence type="ECO:0000256" key="14">
    <source>
        <dbReference type="PIRSR" id="PIRSR618044-2"/>
    </source>
</evidence>
<dbReference type="Gene3D" id="2.60.410.10">
    <property type="entry name" value="D-Ala-D-Ala carboxypeptidase, C-terminal domain"/>
    <property type="match status" value="1"/>
</dbReference>
<dbReference type="AlphaFoldDB" id="A0A1B1YD22"/>
<dbReference type="EC" id="3.4.16.4" evidence="4"/>
<comment type="catalytic activity">
    <reaction evidence="12">
        <text>Preferential cleavage: (Ac)2-L-Lys-D-Ala-|-D-Ala. Also transpeptidation of peptidyl-alanyl moieties that are N-acyl substituents of D-alanine.</text>
        <dbReference type="EC" id="3.4.16.4"/>
    </reaction>
</comment>
<dbReference type="SMART" id="SM00936">
    <property type="entry name" value="PBP5_C"/>
    <property type="match status" value="1"/>
</dbReference>
<gene>
    <name evidence="17" type="ORF">CSTERTH_06165</name>
</gene>
<evidence type="ECO:0000256" key="7">
    <source>
        <dbReference type="ARBA" id="ARBA00022729"/>
    </source>
</evidence>
<proteinExistence type="inferred from homology"/>
<evidence type="ECO:0000313" key="18">
    <source>
        <dbReference type="Proteomes" id="UP000092971"/>
    </source>
</evidence>
<dbReference type="GO" id="GO:0009002">
    <property type="term" value="F:serine-type D-Ala-D-Ala carboxypeptidase activity"/>
    <property type="evidence" value="ECO:0007669"/>
    <property type="project" value="UniProtKB-EC"/>
</dbReference>
<comment type="similarity">
    <text evidence="3 15">Belongs to the peptidase S11 family.</text>
</comment>
<dbReference type="Pfam" id="PF00768">
    <property type="entry name" value="Peptidase_S11"/>
    <property type="match status" value="1"/>
</dbReference>
<name>A0A1B1YD22_THEST</name>
<evidence type="ECO:0000256" key="5">
    <source>
        <dbReference type="ARBA" id="ARBA00022645"/>
    </source>
</evidence>
<dbReference type="InterPro" id="IPR018044">
    <property type="entry name" value="Peptidase_S11"/>
</dbReference>
<dbReference type="GO" id="GO:0006508">
    <property type="term" value="P:proteolysis"/>
    <property type="evidence" value="ECO:0007669"/>
    <property type="project" value="UniProtKB-KW"/>
</dbReference>
<sequence length="392" mass="43490">MKKILIVTVILMTLFVTVIYADDINEEAPASSIFEDLTVETYKIEDLNINARSAIVMDFESGRVLFEKNAYQKRPMASTTKVMTAIVAIENGNLDDMVTVSKNAASIHGSLMHLKAGETLTLRELLYGLLLCSGNDAAIAIAEHVGGSMENFIKMMNEKAKEIGAFDTNFTTPHGLDEVGHYSTAYDLALITRYALRIPLFNEIVKTTSIQIGGRYLQNTNEMLTSYPGADGVKTGYTGKAGRCLITSATRDGRRFISVVLYCDSRAQRALSSKKILDYAFSLYYPRTVIKSEYLGTLPVIKGFEKTVPVYVEKTVTIPLSDAEMENLYTKISLPEQIYAPVTEKAVVGTLSVYLDDQILCESPIRAGKSVKQKTILQYFIDVVISWLKLIK</sequence>
<evidence type="ECO:0000259" key="16">
    <source>
        <dbReference type="SMART" id="SM00936"/>
    </source>
</evidence>
<dbReference type="Pfam" id="PF07943">
    <property type="entry name" value="PBP5_C"/>
    <property type="match status" value="1"/>
</dbReference>
<evidence type="ECO:0000313" key="17">
    <source>
        <dbReference type="EMBL" id="ANW98647.1"/>
    </source>
</evidence>